<dbReference type="AlphaFoldDB" id="A0AAV1WXH3"/>
<dbReference type="InterPro" id="IPR028045">
    <property type="entry name" value="HROB"/>
</dbReference>
<organism evidence="3 4">
    <name type="scientific">Lupinus luteus</name>
    <name type="common">European yellow lupine</name>
    <dbReference type="NCBI Taxonomy" id="3873"/>
    <lineage>
        <taxon>Eukaryota</taxon>
        <taxon>Viridiplantae</taxon>
        <taxon>Streptophyta</taxon>
        <taxon>Embryophyta</taxon>
        <taxon>Tracheophyta</taxon>
        <taxon>Spermatophyta</taxon>
        <taxon>Magnoliopsida</taxon>
        <taxon>eudicotyledons</taxon>
        <taxon>Gunneridae</taxon>
        <taxon>Pentapetalae</taxon>
        <taxon>rosids</taxon>
        <taxon>fabids</taxon>
        <taxon>Fabales</taxon>
        <taxon>Fabaceae</taxon>
        <taxon>Papilionoideae</taxon>
        <taxon>50 kb inversion clade</taxon>
        <taxon>genistoids sensu lato</taxon>
        <taxon>core genistoids</taxon>
        <taxon>Genisteae</taxon>
        <taxon>Lupinus</taxon>
    </lineage>
</organism>
<dbReference type="EMBL" id="CAXHTB010000010">
    <property type="protein sequence ID" value="CAL0313771.1"/>
    <property type="molecule type" value="Genomic_DNA"/>
</dbReference>
<name>A0AAV1WXH3_LUPLU</name>
<evidence type="ECO:0000256" key="1">
    <source>
        <dbReference type="SAM" id="MobiDB-lite"/>
    </source>
</evidence>
<dbReference type="Proteomes" id="UP001497480">
    <property type="component" value="Unassembled WGS sequence"/>
</dbReference>
<dbReference type="PANTHER" id="PTHR14523">
    <property type="entry name" value="UNCHARACTERIZED PROTEIN C17ORF53 HOMOLOG"/>
    <property type="match status" value="1"/>
</dbReference>
<evidence type="ECO:0000313" key="3">
    <source>
        <dbReference type="EMBL" id="CAL0313771.1"/>
    </source>
</evidence>
<protein>
    <recommendedName>
        <fullName evidence="2">Homologous recombination OB-fold protein OB-fold domain-containing protein</fullName>
    </recommendedName>
</protein>
<gene>
    <name evidence="3" type="ORF">LLUT_LOCUS14831</name>
</gene>
<evidence type="ECO:0000313" key="4">
    <source>
        <dbReference type="Proteomes" id="UP001497480"/>
    </source>
</evidence>
<dbReference type="Pfam" id="PF15072">
    <property type="entry name" value="HROB"/>
    <property type="match status" value="1"/>
</dbReference>
<dbReference type="InterPro" id="IPR058570">
    <property type="entry name" value="HROB_OB"/>
</dbReference>
<sequence length="434" mass="47723">MGEELEPWEALDVDDSDLSSFLRPCKRHNPSSPNNSQPPPPHLIPGPAGEVQAAMIHRRALSHRLSPVLPTQEFIRRAIINGSDQNGRDFKSNAWLSALEFVRGGGIGDGDCMVNESVTCLSSIKKHRSFGIVPQIVAVIKSCTLNGFGDMMVTLKDPTTTIGATVHHKVFTEEQFRKDITVGSALVLHKVAVFSPTPSSCYLNITLRNIVKVFSRDTGPPSEQVYPTQSVRCPTSSIVVATDNNEFYKILKCSCFISLAFFATERNEKSWKELTPLLGNMLSPPQKRTEGIMTSLRLDLRSIEVASSDKQNEENLIQTSFHSDNGNEGNQAYVLDREKLSPRQDNAHTHVEVTHGGVLESEVGDQPNPPKLGEGDNLACSAQGNSHSTNSAHASDGQESGINDHLDKQKEIVNPESLIPHWTDEQLDELLAFE</sequence>
<accession>A0AAV1WXH3</accession>
<dbReference type="PANTHER" id="PTHR14523:SF1">
    <property type="entry name" value="HOMOLOGOUS RECOMBINATION OB-FOLD PROTEIN"/>
    <property type="match status" value="1"/>
</dbReference>
<comment type="caution">
    <text evidence="3">The sequence shown here is derived from an EMBL/GenBank/DDBJ whole genome shotgun (WGS) entry which is preliminary data.</text>
</comment>
<feature type="compositionally biased region" description="Polar residues" evidence="1">
    <location>
        <begin position="380"/>
        <end position="401"/>
    </location>
</feature>
<feature type="domain" description="Homologous recombination OB-fold protein OB-fold" evidence="2">
    <location>
        <begin position="133"/>
        <end position="216"/>
    </location>
</feature>
<feature type="compositionally biased region" description="Basic and acidic residues" evidence="1">
    <location>
        <begin position="402"/>
        <end position="413"/>
    </location>
</feature>
<dbReference type="GO" id="GO:0000725">
    <property type="term" value="P:recombinational repair"/>
    <property type="evidence" value="ECO:0007669"/>
    <property type="project" value="InterPro"/>
</dbReference>
<evidence type="ECO:0000259" key="2">
    <source>
        <dbReference type="Pfam" id="PF15072"/>
    </source>
</evidence>
<keyword evidence="4" id="KW-1185">Reference proteome</keyword>
<feature type="region of interest" description="Disordered" evidence="1">
    <location>
        <begin position="19"/>
        <end position="48"/>
    </location>
</feature>
<proteinExistence type="predicted"/>
<feature type="region of interest" description="Disordered" evidence="1">
    <location>
        <begin position="357"/>
        <end position="420"/>
    </location>
</feature>
<reference evidence="3 4" key="1">
    <citation type="submission" date="2024-03" db="EMBL/GenBank/DDBJ databases">
        <authorList>
            <person name="Martinez-Hernandez J."/>
        </authorList>
    </citation>
    <scope>NUCLEOTIDE SEQUENCE [LARGE SCALE GENOMIC DNA]</scope>
</reference>